<keyword evidence="1" id="KW-0812">Transmembrane</keyword>
<dbReference type="AlphaFoldDB" id="A0A699YYU5"/>
<accession>A0A699YYU5</accession>
<evidence type="ECO:0000313" key="2">
    <source>
        <dbReference type="EMBL" id="GFH08262.1"/>
    </source>
</evidence>
<comment type="caution">
    <text evidence="2">The sequence shown here is derived from an EMBL/GenBank/DDBJ whole genome shotgun (WGS) entry which is preliminary data.</text>
</comment>
<feature type="transmembrane region" description="Helical" evidence="1">
    <location>
        <begin position="37"/>
        <end position="58"/>
    </location>
</feature>
<dbReference type="Proteomes" id="UP000485058">
    <property type="component" value="Unassembled WGS sequence"/>
</dbReference>
<sequence>MHQGGYSCRAQGDSIQGAHVTCRTTPSQGCSGVWQQAGLAACVWLLVCGCLCVAACVWQLVCGCLCVAACVWLLVCGCLCVAAGVWQLVCGNWCVADGVWQLVCGRWCVAGLWQQAGTAWLQHLVWPWAVCRLALVQSHHLPWARQHLPCTSHSCNSAQHQLGSGMQPMMLSCNTRQPVQAAGGGGAGQINVRSRHTGYRFLLVQCKPLHVWLSAVSYIVVLVVEVEVKEIMGEGGGVPGARMQWVRSQAESLWPLLPSSPSATTSKARVEQLADLPLTTAHGWAQTKTEEDCVM</sequence>
<dbReference type="EMBL" id="BLLF01000149">
    <property type="protein sequence ID" value="GFH08262.1"/>
    <property type="molecule type" value="Genomic_DNA"/>
</dbReference>
<keyword evidence="3" id="KW-1185">Reference proteome</keyword>
<evidence type="ECO:0000313" key="3">
    <source>
        <dbReference type="Proteomes" id="UP000485058"/>
    </source>
</evidence>
<proteinExistence type="predicted"/>
<evidence type="ECO:0000256" key="1">
    <source>
        <dbReference type="SAM" id="Phobius"/>
    </source>
</evidence>
<reference evidence="2 3" key="1">
    <citation type="submission" date="2020-02" db="EMBL/GenBank/DDBJ databases">
        <title>Draft genome sequence of Haematococcus lacustris strain NIES-144.</title>
        <authorList>
            <person name="Morimoto D."/>
            <person name="Nakagawa S."/>
            <person name="Yoshida T."/>
            <person name="Sawayama S."/>
        </authorList>
    </citation>
    <scope>NUCLEOTIDE SEQUENCE [LARGE SCALE GENOMIC DNA]</scope>
    <source>
        <strain evidence="2 3">NIES-144</strain>
    </source>
</reference>
<name>A0A699YYU5_HAELA</name>
<keyword evidence="1" id="KW-1133">Transmembrane helix</keyword>
<feature type="transmembrane region" description="Helical" evidence="1">
    <location>
        <begin position="65"/>
        <end position="86"/>
    </location>
</feature>
<organism evidence="2 3">
    <name type="scientific">Haematococcus lacustris</name>
    <name type="common">Green alga</name>
    <name type="synonym">Haematococcus pluvialis</name>
    <dbReference type="NCBI Taxonomy" id="44745"/>
    <lineage>
        <taxon>Eukaryota</taxon>
        <taxon>Viridiplantae</taxon>
        <taxon>Chlorophyta</taxon>
        <taxon>core chlorophytes</taxon>
        <taxon>Chlorophyceae</taxon>
        <taxon>CS clade</taxon>
        <taxon>Chlamydomonadales</taxon>
        <taxon>Haematococcaceae</taxon>
        <taxon>Haematococcus</taxon>
    </lineage>
</organism>
<keyword evidence="1" id="KW-0472">Membrane</keyword>
<gene>
    <name evidence="2" type="ORF">HaLaN_03197</name>
</gene>
<protein>
    <submittedName>
        <fullName evidence="2">Glucose dehydrogenase</fullName>
    </submittedName>
</protein>